<evidence type="ECO:0000313" key="3">
    <source>
        <dbReference type="Proteomes" id="UP001281761"/>
    </source>
</evidence>
<dbReference type="Proteomes" id="UP001281761">
    <property type="component" value="Unassembled WGS sequence"/>
</dbReference>
<feature type="region of interest" description="Disordered" evidence="1">
    <location>
        <begin position="59"/>
        <end position="79"/>
    </location>
</feature>
<feature type="region of interest" description="Disordered" evidence="1">
    <location>
        <begin position="228"/>
        <end position="248"/>
    </location>
</feature>
<feature type="compositionally biased region" description="Basic and acidic residues" evidence="1">
    <location>
        <begin position="228"/>
        <end position="237"/>
    </location>
</feature>
<reference evidence="2 3" key="1">
    <citation type="journal article" date="2022" name="bioRxiv">
        <title>Genomics of Preaxostyla Flagellates Illuminates Evolutionary Transitions and the Path Towards Mitochondrial Loss.</title>
        <authorList>
            <person name="Novak L.V.F."/>
            <person name="Treitli S.C."/>
            <person name="Pyrih J."/>
            <person name="Halakuc P."/>
            <person name="Pipaliya S.V."/>
            <person name="Vacek V."/>
            <person name="Brzon O."/>
            <person name="Soukal P."/>
            <person name="Eme L."/>
            <person name="Dacks J.B."/>
            <person name="Karnkowska A."/>
            <person name="Elias M."/>
            <person name="Hampl V."/>
        </authorList>
    </citation>
    <scope>NUCLEOTIDE SEQUENCE [LARGE SCALE GENOMIC DNA]</scope>
    <source>
        <strain evidence="2">NAU3</strain>
        <tissue evidence="2">Gut</tissue>
    </source>
</reference>
<evidence type="ECO:0000256" key="1">
    <source>
        <dbReference type="SAM" id="MobiDB-lite"/>
    </source>
</evidence>
<comment type="caution">
    <text evidence="2">The sequence shown here is derived from an EMBL/GenBank/DDBJ whole genome shotgun (WGS) entry which is preliminary data.</text>
</comment>
<keyword evidence="3" id="KW-1185">Reference proteome</keyword>
<proteinExistence type="predicted"/>
<gene>
    <name evidence="2" type="ORF">BLNAU_10504</name>
</gene>
<evidence type="ECO:0000313" key="2">
    <source>
        <dbReference type="EMBL" id="KAK2954484.1"/>
    </source>
</evidence>
<organism evidence="2 3">
    <name type="scientific">Blattamonas nauphoetae</name>
    <dbReference type="NCBI Taxonomy" id="2049346"/>
    <lineage>
        <taxon>Eukaryota</taxon>
        <taxon>Metamonada</taxon>
        <taxon>Preaxostyla</taxon>
        <taxon>Oxymonadida</taxon>
        <taxon>Blattamonas</taxon>
    </lineage>
</organism>
<accession>A0ABQ9XRI3</accession>
<protein>
    <submittedName>
        <fullName evidence="2">Uncharacterized protein</fullName>
    </submittedName>
</protein>
<dbReference type="EMBL" id="JARBJD010000077">
    <property type="protein sequence ID" value="KAK2954484.1"/>
    <property type="molecule type" value="Genomic_DNA"/>
</dbReference>
<name>A0ABQ9XRI3_9EUKA</name>
<sequence>MSGGDVEGVLNSGVVEGLCKQSSMIVSSGDGIGGGHGLSVLKSLDSLCMGLKSFLRNEEKEKKTTETKKKEGKKEDSESRFSIMNRCRAALSEIEWTLRSMIVEIGREEERGGEDDGRSEIGKLVGWMLIRHFPSSFVGLGEKKEGVIGMDIGRLREYERIEAERRKEREELKMKEEAFEAERRKEKEDLKRWEEEIVRKDEERRKEFERQMAELHAEREANQRLIKEGLERQKEKEEEKEEEDRKRQSKVGAAAVELFNQLDYTLLGHIFIQQMDYGDGCLISFEFGAVVTRLSLIFGSFSVHGMIGIISSTLAAKAQITSFSQLKGGAGGWDLFTSPMTWLNGNSTYQKQACQAGAAGKRVVIEADGREGRRTARMSQDGQTQPAFFTNIPVPFRFAVFLSWKNETVTIESVEVVKEAQMVGGTIPIQM</sequence>